<reference evidence="2" key="1">
    <citation type="journal article" date="2020" name="Stud. Mycol.">
        <title>101 Dothideomycetes genomes: a test case for predicting lifestyles and emergence of pathogens.</title>
        <authorList>
            <person name="Haridas S."/>
            <person name="Albert R."/>
            <person name="Binder M."/>
            <person name="Bloem J."/>
            <person name="Labutti K."/>
            <person name="Salamov A."/>
            <person name="Andreopoulos B."/>
            <person name="Baker S."/>
            <person name="Barry K."/>
            <person name="Bills G."/>
            <person name="Bluhm B."/>
            <person name="Cannon C."/>
            <person name="Castanera R."/>
            <person name="Culley D."/>
            <person name="Daum C."/>
            <person name="Ezra D."/>
            <person name="Gonzalez J."/>
            <person name="Henrissat B."/>
            <person name="Kuo A."/>
            <person name="Liang C."/>
            <person name="Lipzen A."/>
            <person name="Lutzoni F."/>
            <person name="Magnuson J."/>
            <person name="Mondo S."/>
            <person name="Nolan M."/>
            <person name="Ohm R."/>
            <person name="Pangilinan J."/>
            <person name="Park H.-J."/>
            <person name="Ramirez L."/>
            <person name="Alfaro M."/>
            <person name="Sun H."/>
            <person name="Tritt A."/>
            <person name="Yoshinaga Y."/>
            <person name="Zwiers L.-H."/>
            <person name="Turgeon B."/>
            <person name="Goodwin S."/>
            <person name="Spatafora J."/>
            <person name="Crous P."/>
            <person name="Grigoriev I."/>
        </authorList>
    </citation>
    <scope>NUCLEOTIDE SEQUENCE</scope>
    <source>
        <strain evidence="2">CBS 207.26</strain>
    </source>
</reference>
<dbReference type="EMBL" id="ML994643">
    <property type="protein sequence ID" value="KAF2183287.1"/>
    <property type="molecule type" value="Genomic_DNA"/>
</dbReference>
<dbReference type="OrthoDB" id="4582561at2759"/>
<organism evidence="2 3">
    <name type="scientific">Zopfia rhizophila CBS 207.26</name>
    <dbReference type="NCBI Taxonomy" id="1314779"/>
    <lineage>
        <taxon>Eukaryota</taxon>
        <taxon>Fungi</taxon>
        <taxon>Dikarya</taxon>
        <taxon>Ascomycota</taxon>
        <taxon>Pezizomycotina</taxon>
        <taxon>Dothideomycetes</taxon>
        <taxon>Dothideomycetes incertae sedis</taxon>
        <taxon>Zopfiaceae</taxon>
        <taxon>Zopfia</taxon>
    </lineage>
</organism>
<feature type="transmembrane region" description="Helical" evidence="1">
    <location>
        <begin position="102"/>
        <end position="127"/>
    </location>
</feature>
<dbReference type="Proteomes" id="UP000800200">
    <property type="component" value="Unassembled WGS sequence"/>
</dbReference>
<name>A0A6A6DUA9_9PEZI</name>
<proteinExistence type="predicted"/>
<accession>A0A6A6DUA9</accession>
<sequence length="438" mass="49053">MNATLDIPFTAFNASRNCTAFGLWHDEALLRKETTVTLANFLRSAITAEVPGSVSNGDLMVWWENFRTNIAETQIDGLVRETTFVCMKEVCETMSWEGNSDISGIGMLIGYVIEAILVALYTIAWFLRERRKLGVDPKAQLQNNHISHTYTSFHGSASVFLTTAMVFSSAVQLAAIVSTVRAAAIQRSDWIEITTSGDVVMFTLLVVVVLSIQVNASQPKIRRRKFRTLCSVLAALAFWVQLVAYVSNYGSILQKIFPTREFVDSAEPEDMVRLCIQIRGTIVFSSTVVLWTWGAVVLSGWVVWPLVSRYPRKPLVPGLRTKKHKLLDGFELCLFAGALTGMIAIFILYIAHRIIYHGFGQAKNEGAWTFGQIIALFTWVPVVFELTYIYRYGLKQGLEGRINSPWTVDVLEEYIQDVEDVEDKPVSDRDSLPPGSAI</sequence>
<gene>
    <name evidence="2" type="ORF">K469DRAFT_751575</name>
</gene>
<keyword evidence="1" id="KW-0472">Membrane</keyword>
<keyword evidence="1" id="KW-1133">Transmembrane helix</keyword>
<feature type="transmembrane region" description="Helical" evidence="1">
    <location>
        <begin position="199"/>
        <end position="216"/>
    </location>
</feature>
<evidence type="ECO:0000313" key="2">
    <source>
        <dbReference type="EMBL" id="KAF2183287.1"/>
    </source>
</evidence>
<feature type="transmembrane region" description="Helical" evidence="1">
    <location>
        <begin position="370"/>
        <end position="390"/>
    </location>
</feature>
<protein>
    <submittedName>
        <fullName evidence="2">Uncharacterized protein</fullName>
    </submittedName>
</protein>
<evidence type="ECO:0000256" key="1">
    <source>
        <dbReference type="SAM" id="Phobius"/>
    </source>
</evidence>
<dbReference type="AlphaFoldDB" id="A0A6A6DUA9"/>
<feature type="transmembrane region" description="Helical" evidence="1">
    <location>
        <begin position="329"/>
        <end position="350"/>
    </location>
</feature>
<feature type="transmembrane region" description="Helical" evidence="1">
    <location>
        <begin position="228"/>
        <end position="247"/>
    </location>
</feature>
<evidence type="ECO:0000313" key="3">
    <source>
        <dbReference type="Proteomes" id="UP000800200"/>
    </source>
</evidence>
<keyword evidence="3" id="KW-1185">Reference proteome</keyword>
<keyword evidence="1" id="KW-0812">Transmembrane</keyword>
<feature type="transmembrane region" description="Helical" evidence="1">
    <location>
        <begin position="159"/>
        <end position="179"/>
    </location>
</feature>
<feature type="transmembrane region" description="Helical" evidence="1">
    <location>
        <begin position="288"/>
        <end position="308"/>
    </location>
</feature>